<keyword evidence="3" id="KW-0808">Transferase</keyword>
<dbReference type="Gene3D" id="1.10.10.10">
    <property type="entry name" value="Winged helix-like DNA-binding domain superfamily/Winged helix DNA-binding domain"/>
    <property type="match status" value="1"/>
</dbReference>
<comment type="similarity">
    <text evidence="1">Belongs to the ROK (NagC/XylR) family.</text>
</comment>
<dbReference type="GO" id="GO:0004340">
    <property type="term" value="F:glucokinase activity"/>
    <property type="evidence" value="ECO:0007669"/>
    <property type="project" value="UniProtKB-EC"/>
</dbReference>
<sequence length="405" mass="41162">MIDVSLGGRTPNSPSGSNPSDLFQILRDGRPRTRSELAGMTGLARSTVALRIDALMKLALLKPVSDAISTGGRPSTQFALDPVGHSVLGVDVGASHVRVAISDLTGGVVEESAAELDIAAGPREVLDRVMRMGSELVSTAGDRVGPLIAVGVGLPGPVEHSSGRPINPPIMPGWDRYDVAGVLGAHFGVPALVDNDVNIMALGERELAWPGVDDLIFVKVATGIGAGVISGGVLQRGAQGTAGDLGHVYVARGAGVSCRCGNTGCLEAIASGSAVARALSTEGAAVATSGEVVELVRQGDIDAIQAVRQAGRDLGEVLTTCVSLMNPSTIVIGGALSAAGEHLIAGVREAVYTRAMPFATQHLEITKSRMGADAAIAGAGVLAIQSALSIERIDAMVAALGEDRD</sequence>
<feature type="region of interest" description="Disordered" evidence="2">
    <location>
        <begin position="1"/>
        <end position="24"/>
    </location>
</feature>
<organism evidence="3 4">
    <name type="scientific">Herbiconiux flava</name>
    <dbReference type="NCBI Taxonomy" id="881268"/>
    <lineage>
        <taxon>Bacteria</taxon>
        <taxon>Bacillati</taxon>
        <taxon>Actinomycetota</taxon>
        <taxon>Actinomycetes</taxon>
        <taxon>Micrococcales</taxon>
        <taxon>Microbacteriaceae</taxon>
        <taxon>Herbiconiux</taxon>
    </lineage>
</organism>
<dbReference type="SUPFAM" id="SSF46785">
    <property type="entry name" value="Winged helix' DNA-binding domain"/>
    <property type="match status" value="1"/>
</dbReference>
<dbReference type="AlphaFoldDB" id="A0A852SK48"/>
<name>A0A852SK48_9MICO</name>
<protein>
    <submittedName>
        <fullName evidence="3">Glucokinase</fullName>
        <ecNumber evidence="3">2.7.1.2</ecNumber>
    </submittedName>
</protein>
<dbReference type="PROSITE" id="PS01125">
    <property type="entry name" value="ROK"/>
    <property type="match status" value="1"/>
</dbReference>
<dbReference type="InterPro" id="IPR049874">
    <property type="entry name" value="ROK_cs"/>
</dbReference>
<comment type="caution">
    <text evidence="3">The sequence shown here is derived from an EMBL/GenBank/DDBJ whole genome shotgun (WGS) entry which is preliminary data.</text>
</comment>
<keyword evidence="3" id="KW-0418">Kinase</keyword>
<dbReference type="PANTHER" id="PTHR18964:SF173">
    <property type="entry name" value="GLUCOKINASE"/>
    <property type="match status" value="1"/>
</dbReference>
<dbReference type="Proteomes" id="UP000549913">
    <property type="component" value="Unassembled WGS sequence"/>
</dbReference>
<evidence type="ECO:0000256" key="1">
    <source>
        <dbReference type="ARBA" id="ARBA00006479"/>
    </source>
</evidence>
<gene>
    <name evidence="3" type="ORF">BJ984_000293</name>
</gene>
<dbReference type="InterPro" id="IPR000600">
    <property type="entry name" value="ROK"/>
</dbReference>
<evidence type="ECO:0000256" key="2">
    <source>
        <dbReference type="SAM" id="MobiDB-lite"/>
    </source>
</evidence>
<dbReference type="EC" id="2.7.1.2" evidence="3"/>
<proteinExistence type="inferred from homology"/>
<feature type="compositionally biased region" description="Polar residues" evidence="2">
    <location>
        <begin position="10"/>
        <end position="21"/>
    </location>
</feature>
<reference evidence="3 4" key="1">
    <citation type="submission" date="2020-07" db="EMBL/GenBank/DDBJ databases">
        <title>Sequencing the genomes of 1000 actinobacteria strains.</title>
        <authorList>
            <person name="Klenk H.-P."/>
        </authorList>
    </citation>
    <scope>NUCLEOTIDE SEQUENCE [LARGE SCALE GENOMIC DNA]</scope>
    <source>
        <strain evidence="3 4">DSM 26474</strain>
    </source>
</reference>
<evidence type="ECO:0000313" key="3">
    <source>
        <dbReference type="EMBL" id="NYD69135.1"/>
    </source>
</evidence>
<dbReference type="Pfam" id="PF00480">
    <property type="entry name" value="ROK"/>
    <property type="match status" value="1"/>
</dbReference>
<evidence type="ECO:0000313" key="4">
    <source>
        <dbReference type="Proteomes" id="UP000549913"/>
    </source>
</evidence>
<keyword evidence="4" id="KW-1185">Reference proteome</keyword>
<dbReference type="EMBL" id="JACCBM010000001">
    <property type="protein sequence ID" value="NYD69135.1"/>
    <property type="molecule type" value="Genomic_DNA"/>
</dbReference>
<dbReference type="SUPFAM" id="SSF53067">
    <property type="entry name" value="Actin-like ATPase domain"/>
    <property type="match status" value="1"/>
</dbReference>
<accession>A0A852SK48</accession>
<dbReference type="InterPro" id="IPR043129">
    <property type="entry name" value="ATPase_NBD"/>
</dbReference>
<dbReference type="RefSeq" id="WP_179546518.1">
    <property type="nucleotide sequence ID" value="NZ_BSEW01000001.1"/>
</dbReference>
<dbReference type="Gene3D" id="3.30.420.40">
    <property type="match status" value="2"/>
</dbReference>
<dbReference type="InterPro" id="IPR036388">
    <property type="entry name" value="WH-like_DNA-bd_sf"/>
</dbReference>
<dbReference type="InterPro" id="IPR036390">
    <property type="entry name" value="WH_DNA-bd_sf"/>
</dbReference>
<dbReference type="PANTHER" id="PTHR18964">
    <property type="entry name" value="ROK (REPRESSOR, ORF, KINASE) FAMILY"/>
    <property type="match status" value="1"/>
</dbReference>